<evidence type="ECO:0000256" key="1">
    <source>
        <dbReference type="SAM" id="Phobius"/>
    </source>
</evidence>
<dbReference type="EMBL" id="SJPF01000004">
    <property type="protein sequence ID" value="TWT32037.1"/>
    <property type="molecule type" value="Genomic_DNA"/>
</dbReference>
<feature type="transmembrane region" description="Helical" evidence="1">
    <location>
        <begin position="126"/>
        <end position="147"/>
    </location>
</feature>
<proteinExistence type="predicted"/>
<accession>A0A5C5V2L0</accession>
<evidence type="ECO:0000313" key="2">
    <source>
        <dbReference type="EMBL" id="TWT32037.1"/>
    </source>
</evidence>
<keyword evidence="1" id="KW-0472">Membrane</keyword>
<keyword evidence="1" id="KW-1133">Transmembrane helix</keyword>
<dbReference type="AlphaFoldDB" id="A0A5C5V2L0"/>
<reference evidence="2 3" key="1">
    <citation type="submission" date="2019-02" db="EMBL/GenBank/DDBJ databases">
        <title>Deep-cultivation of Planctomycetes and their phenomic and genomic characterization uncovers novel biology.</title>
        <authorList>
            <person name="Wiegand S."/>
            <person name="Jogler M."/>
            <person name="Boedeker C."/>
            <person name="Pinto D."/>
            <person name="Vollmers J."/>
            <person name="Rivas-Marin E."/>
            <person name="Kohn T."/>
            <person name="Peeters S.H."/>
            <person name="Heuer A."/>
            <person name="Rast P."/>
            <person name="Oberbeckmann S."/>
            <person name="Bunk B."/>
            <person name="Jeske O."/>
            <person name="Meyerdierks A."/>
            <person name="Storesund J.E."/>
            <person name="Kallscheuer N."/>
            <person name="Luecker S."/>
            <person name="Lage O.M."/>
            <person name="Pohl T."/>
            <person name="Merkel B.J."/>
            <person name="Hornburger P."/>
            <person name="Mueller R.-W."/>
            <person name="Bruemmer F."/>
            <person name="Labrenz M."/>
            <person name="Spormann A.M."/>
            <person name="Op Den Camp H."/>
            <person name="Overmann J."/>
            <person name="Amann R."/>
            <person name="Jetten M.S.M."/>
            <person name="Mascher T."/>
            <person name="Medema M.H."/>
            <person name="Devos D.P."/>
            <person name="Kaster A.-K."/>
            <person name="Ovreas L."/>
            <person name="Rohde M."/>
            <person name="Galperin M.Y."/>
            <person name="Jogler C."/>
        </authorList>
    </citation>
    <scope>NUCLEOTIDE SEQUENCE [LARGE SCALE GENOMIC DNA]</scope>
    <source>
        <strain evidence="2 3">Enr8</strain>
    </source>
</reference>
<keyword evidence="3" id="KW-1185">Reference proteome</keyword>
<evidence type="ECO:0000313" key="3">
    <source>
        <dbReference type="Proteomes" id="UP000318878"/>
    </source>
</evidence>
<feature type="transmembrane region" description="Helical" evidence="1">
    <location>
        <begin position="193"/>
        <end position="215"/>
    </location>
</feature>
<gene>
    <name evidence="2" type="ORF">Enr8_39630</name>
</gene>
<feature type="transmembrane region" description="Helical" evidence="1">
    <location>
        <begin position="42"/>
        <end position="62"/>
    </location>
</feature>
<keyword evidence="1" id="KW-0812">Transmembrane</keyword>
<dbReference type="Proteomes" id="UP000318878">
    <property type="component" value="Unassembled WGS sequence"/>
</dbReference>
<name>A0A5C5V2L0_9BACT</name>
<comment type="caution">
    <text evidence="2">The sequence shown here is derived from an EMBL/GenBank/DDBJ whole genome shotgun (WGS) entry which is preliminary data.</text>
</comment>
<organism evidence="2 3">
    <name type="scientific">Blastopirellula retiformator</name>
    <dbReference type="NCBI Taxonomy" id="2527970"/>
    <lineage>
        <taxon>Bacteria</taxon>
        <taxon>Pseudomonadati</taxon>
        <taxon>Planctomycetota</taxon>
        <taxon>Planctomycetia</taxon>
        <taxon>Pirellulales</taxon>
        <taxon>Pirellulaceae</taxon>
        <taxon>Blastopirellula</taxon>
    </lineage>
</organism>
<feature type="transmembrane region" description="Helical" evidence="1">
    <location>
        <begin position="94"/>
        <end position="114"/>
    </location>
</feature>
<sequence>MDQPEPKVATRYPEPGEELVILTPEKKIRNGALFYAKLGRGLAVINLMCLVLLVFSGCFVSSSTSDDGKVLPEAIAIEEGIEQVTTKYLWRIRFLQAAGFALTCSLLVACRAAIRLRPSAAKAMKVAFLAFFSLTLVEAVYGIPLIIEAQESVGTRLGEVKPPGSSERRLSAYASNAKTTSQFDWQSSANTFFFYWQIIVGTIALLEGLFFLAGIRFFSRRDVHEFYEGQLHPGEDDLLPA</sequence>
<protein>
    <submittedName>
        <fullName evidence="2">Uncharacterized protein</fullName>
    </submittedName>
</protein>